<evidence type="ECO:0000313" key="5">
    <source>
        <dbReference type="Proteomes" id="UP001144096"/>
    </source>
</evidence>
<dbReference type="EMBL" id="JAMXQV010000029">
    <property type="protein sequence ID" value="MCR6489012.1"/>
    <property type="molecule type" value="Genomic_DNA"/>
</dbReference>
<protein>
    <submittedName>
        <fullName evidence="4">Arsenate reductase ArsC</fullName>
    </submittedName>
</protein>
<dbReference type="InterPro" id="IPR023485">
    <property type="entry name" value="Ptyr_pPase"/>
</dbReference>
<evidence type="ECO:0000256" key="2">
    <source>
        <dbReference type="SAM" id="MobiDB-lite"/>
    </source>
</evidence>
<evidence type="ECO:0000256" key="1">
    <source>
        <dbReference type="ARBA" id="ARBA00022849"/>
    </source>
</evidence>
<dbReference type="SUPFAM" id="SSF52788">
    <property type="entry name" value="Phosphotyrosine protein phosphatases I"/>
    <property type="match status" value="1"/>
</dbReference>
<feature type="domain" description="Phosphotyrosine protein phosphatase I" evidence="3">
    <location>
        <begin position="4"/>
        <end position="129"/>
    </location>
</feature>
<dbReference type="Pfam" id="PF01451">
    <property type="entry name" value="LMWPc"/>
    <property type="match status" value="1"/>
</dbReference>
<feature type="region of interest" description="Disordered" evidence="2">
    <location>
        <begin position="131"/>
        <end position="158"/>
    </location>
</feature>
<dbReference type="GO" id="GO:0046685">
    <property type="term" value="P:response to arsenic-containing substance"/>
    <property type="evidence" value="ECO:0007669"/>
    <property type="project" value="UniProtKB-KW"/>
</dbReference>
<reference evidence="4" key="1">
    <citation type="submission" date="2022-06" db="EMBL/GenBank/DDBJ databases">
        <title>Amycolatopsis iheyaensis sp. nov., a new species of the genus Amycolatopsis isolated from soil in Iheya island, Japan.</title>
        <authorList>
            <person name="Ngamcharungchit C."/>
            <person name="Kanto H."/>
            <person name="Take A."/>
            <person name="Intra B."/>
            <person name="Matsumoto A."/>
            <person name="Panbangred W."/>
            <person name="Inahashi Y."/>
        </authorList>
    </citation>
    <scope>NUCLEOTIDE SEQUENCE</scope>
    <source>
        <strain evidence="4">OK19-0408</strain>
    </source>
</reference>
<dbReference type="Proteomes" id="UP001144096">
    <property type="component" value="Unassembled WGS sequence"/>
</dbReference>
<gene>
    <name evidence="4" type="ORF">M8542_39905</name>
</gene>
<dbReference type="PANTHER" id="PTHR43428:SF1">
    <property type="entry name" value="ARSENATE REDUCTASE"/>
    <property type="match status" value="1"/>
</dbReference>
<comment type="caution">
    <text evidence="4">The sequence shown here is derived from an EMBL/GenBank/DDBJ whole genome shotgun (WGS) entry which is preliminary data.</text>
</comment>
<proteinExistence type="predicted"/>
<dbReference type="InterPro" id="IPR036196">
    <property type="entry name" value="Ptyr_pPase_sf"/>
</dbReference>
<accession>A0A9X2NJN1</accession>
<dbReference type="CDD" id="cd16345">
    <property type="entry name" value="LMWP_ArsC"/>
    <property type="match status" value="1"/>
</dbReference>
<keyword evidence="1" id="KW-0059">Arsenical resistance</keyword>
<evidence type="ECO:0000313" key="4">
    <source>
        <dbReference type="EMBL" id="MCR6489012.1"/>
    </source>
</evidence>
<feature type="compositionally biased region" description="Polar residues" evidence="2">
    <location>
        <begin position="141"/>
        <end position="158"/>
    </location>
</feature>
<organism evidence="4 5">
    <name type="scientific">Amycolatopsis iheyensis</name>
    <dbReference type="NCBI Taxonomy" id="2945988"/>
    <lineage>
        <taxon>Bacteria</taxon>
        <taxon>Bacillati</taxon>
        <taxon>Actinomycetota</taxon>
        <taxon>Actinomycetes</taxon>
        <taxon>Pseudonocardiales</taxon>
        <taxon>Pseudonocardiaceae</taxon>
        <taxon>Amycolatopsis</taxon>
    </lineage>
</organism>
<evidence type="ECO:0000259" key="3">
    <source>
        <dbReference type="SMART" id="SM00226"/>
    </source>
</evidence>
<dbReference type="SMART" id="SM00226">
    <property type="entry name" value="LMWPc"/>
    <property type="match status" value="1"/>
</dbReference>
<dbReference type="Gene3D" id="3.40.50.2300">
    <property type="match status" value="1"/>
</dbReference>
<dbReference type="PANTHER" id="PTHR43428">
    <property type="entry name" value="ARSENATE REDUCTASE"/>
    <property type="match status" value="1"/>
</dbReference>
<dbReference type="AlphaFoldDB" id="A0A9X2NJN1"/>
<sequence>MSVPEVLFVCIHNAGRSQMAAAFLRHHGGDRVVVRSAGSAPADTVNPAVVLVMAERGIDISGEHPKKLTTESVERSDVVITMGCGDACPIVPGTRYLDWKLEDPAGRPAEEIRPVRDDIERRVQDLLSELTGATAGRAASDTGTAATVSAPSTRNAVE</sequence>
<dbReference type="RefSeq" id="WP_257925580.1">
    <property type="nucleotide sequence ID" value="NZ_JAMXQV010000029.1"/>
</dbReference>
<keyword evidence="5" id="KW-1185">Reference proteome</keyword>
<name>A0A9X2NJN1_9PSEU</name>